<dbReference type="AlphaFoldDB" id="A0AAD9B0T8"/>
<sequence>MQATPSSEPSRTTTAPTRPGPVFWRAALSVPRSTISGSTTAMVSRRLPRGATWTLPPSRLRTAQAMRQQPPARVQLDPRPPRRQAPYVLSLPAVGQTRD</sequence>
<gene>
    <name evidence="2" type="ORF">CCHR01_00286</name>
</gene>
<feature type="compositionally biased region" description="Polar residues" evidence="1">
    <location>
        <begin position="1"/>
        <end position="16"/>
    </location>
</feature>
<name>A0AAD9B0T8_9PEZI</name>
<dbReference type="Proteomes" id="UP001243330">
    <property type="component" value="Unassembled WGS sequence"/>
</dbReference>
<comment type="caution">
    <text evidence="2">The sequence shown here is derived from an EMBL/GenBank/DDBJ whole genome shotgun (WGS) entry which is preliminary data.</text>
</comment>
<protein>
    <submittedName>
        <fullName evidence="2">Uncharacterized protein</fullName>
    </submittedName>
</protein>
<feature type="region of interest" description="Disordered" evidence="1">
    <location>
        <begin position="1"/>
        <end position="21"/>
    </location>
</feature>
<reference evidence="2" key="1">
    <citation type="submission" date="2023-01" db="EMBL/GenBank/DDBJ databases">
        <title>Colletotrichum chrysophilum M932 genome sequence.</title>
        <authorList>
            <person name="Baroncelli R."/>
        </authorList>
    </citation>
    <scope>NUCLEOTIDE SEQUENCE</scope>
    <source>
        <strain evidence="2">M932</strain>
    </source>
</reference>
<dbReference type="EMBL" id="JAQOWY010000002">
    <property type="protein sequence ID" value="KAK1857212.1"/>
    <property type="molecule type" value="Genomic_DNA"/>
</dbReference>
<accession>A0AAD9B0T8</accession>
<evidence type="ECO:0000313" key="2">
    <source>
        <dbReference type="EMBL" id="KAK1857212.1"/>
    </source>
</evidence>
<feature type="region of interest" description="Disordered" evidence="1">
    <location>
        <begin position="48"/>
        <end position="99"/>
    </location>
</feature>
<organism evidence="2 3">
    <name type="scientific">Colletotrichum chrysophilum</name>
    <dbReference type="NCBI Taxonomy" id="1836956"/>
    <lineage>
        <taxon>Eukaryota</taxon>
        <taxon>Fungi</taxon>
        <taxon>Dikarya</taxon>
        <taxon>Ascomycota</taxon>
        <taxon>Pezizomycotina</taxon>
        <taxon>Sordariomycetes</taxon>
        <taxon>Hypocreomycetidae</taxon>
        <taxon>Glomerellales</taxon>
        <taxon>Glomerellaceae</taxon>
        <taxon>Colletotrichum</taxon>
        <taxon>Colletotrichum gloeosporioides species complex</taxon>
    </lineage>
</organism>
<proteinExistence type="predicted"/>
<evidence type="ECO:0000256" key="1">
    <source>
        <dbReference type="SAM" id="MobiDB-lite"/>
    </source>
</evidence>
<keyword evidence="3" id="KW-1185">Reference proteome</keyword>
<evidence type="ECO:0000313" key="3">
    <source>
        <dbReference type="Proteomes" id="UP001243330"/>
    </source>
</evidence>